<evidence type="ECO:0000256" key="3">
    <source>
        <dbReference type="ARBA" id="ARBA00022691"/>
    </source>
</evidence>
<evidence type="ECO:0000256" key="2">
    <source>
        <dbReference type="ARBA" id="ARBA00022679"/>
    </source>
</evidence>
<dbReference type="KEGG" id="vde:111252040"/>
<dbReference type="AlphaFoldDB" id="A0A7M7KD87"/>
<dbReference type="OMA" id="AFDISEC"/>
<keyword evidence="1" id="KW-0489">Methyltransferase</keyword>
<dbReference type="FunCoup" id="A0A7M7KD87">
    <property type="interactions" value="1194"/>
</dbReference>
<keyword evidence="3" id="KW-0949">S-adenosyl-L-methionine</keyword>
<dbReference type="InterPro" id="IPR007356">
    <property type="entry name" value="tRNA_m1G_MeTrfase_euk"/>
</dbReference>
<dbReference type="GO" id="GO:0097745">
    <property type="term" value="P:mitochondrial tRNA 5'-end processing"/>
    <property type="evidence" value="ECO:0007669"/>
    <property type="project" value="TreeGrafter"/>
</dbReference>
<dbReference type="OrthoDB" id="9976048at2759"/>
<dbReference type="GeneID" id="111252040"/>
<evidence type="ECO:0000259" key="4">
    <source>
        <dbReference type="PROSITE" id="PS51675"/>
    </source>
</evidence>
<dbReference type="Proteomes" id="UP000594260">
    <property type="component" value="Unplaced"/>
</dbReference>
<dbReference type="GO" id="GO:0008168">
    <property type="term" value="F:methyltransferase activity"/>
    <property type="evidence" value="ECO:0007669"/>
    <property type="project" value="UniProtKB-KW"/>
</dbReference>
<evidence type="ECO:0000313" key="6">
    <source>
        <dbReference type="Proteomes" id="UP000594260"/>
    </source>
</evidence>
<dbReference type="InterPro" id="IPR038459">
    <property type="entry name" value="MT_TRM10-typ_sf"/>
</dbReference>
<dbReference type="Gene3D" id="3.40.1280.30">
    <property type="match status" value="1"/>
</dbReference>
<reference evidence="5" key="1">
    <citation type="submission" date="2021-01" db="UniProtKB">
        <authorList>
            <consortium name="EnsemblMetazoa"/>
        </authorList>
    </citation>
    <scope>IDENTIFICATION</scope>
</reference>
<dbReference type="GO" id="GO:0005654">
    <property type="term" value="C:nucleoplasm"/>
    <property type="evidence" value="ECO:0007669"/>
    <property type="project" value="TreeGrafter"/>
</dbReference>
<dbReference type="GO" id="GO:0032259">
    <property type="term" value="P:methylation"/>
    <property type="evidence" value="ECO:0007669"/>
    <property type="project" value="UniProtKB-KW"/>
</dbReference>
<keyword evidence="6" id="KW-1185">Reference proteome</keyword>
<dbReference type="EnsemblMetazoa" id="XM_022809371">
    <property type="protein sequence ID" value="XP_022665106"/>
    <property type="gene ID" value="LOC111252040"/>
</dbReference>
<dbReference type="PANTHER" id="PTHR13563:SF5">
    <property type="entry name" value="TRNA METHYLTRANSFERASE 10 HOMOLOG C"/>
    <property type="match status" value="1"/>
</dbReference>
<dbReference type="RefSeq" id="XP_022665106.1">
    <property type="nucleotide sequence ID" value="XM_022809371.1"/>
</dbReference>
<dbReference type="GO" id="GO:0070131">
    <property type="term" value="P:positive regulation of mitochondrial translation"/>
    <property type="evidence" value="ECO:0007669"/>
    <property type="project" value="TreeGrafter"/>
</dbReference>
<dbReference type="InParanoid" id="A0A7M7KD87"/>
<organism evidence="5 6">
    <name type="scientific">Varroa destructor</name>
    <name type="common">Honeybee mite</name>
    <dbReference type="NCBI Taxonomy" id="109461"/>
    <lineage>
        <taxon>Eukaryota</taxon>
        <taxon>Metazoa</taxon>
        <taxon>Ecdysozoa</taxon>
        <taxon>Arthropoda</taxon>
        <taxon>Chelicerata</taxon>
        <taxon>Arachnida</taxon>
        <taxon>Acari</taxon>
        <taxon>Parasitiformes</taxon>
        <taxon>Mesostigmata</taxon>
        <taxon>Gamasina</taxon>
        <taxon>Dermanyssoidea</taxon>
        <taxon>Varroidae</taxon>
        <taxon>Varroa</taxon>
    </lineage>
</organism>
<proteinExistence type="predicted"/>
<name>A0A7M7KD87_VARDE</name>
<protein>
    <recommendedName>
        <fullName evidence="4">SAM-dependent MTase TRM10-type domain-containing protein</fullName>
    </recommendedName>
</protein>
<accession>A0A7M7KD87</accession>
<dbReference type="PROSITE" id="PS51675">
    <property type="entry name" value="SAM_MT_TRM10"/>
    <property type="match status" value="1"/>
</dbReference>
<feature type="domain" description="SAM-dependent MTase TRM10-type" evidence="4">
    <location>
        <begin position="184"/>
        <end position="379"/>
    </location>
</feature>
<dbReference type="PANTHER" id="PTHR13563">
    <property type="entry name" value="TRNA (GUANINE-9-) METHYLTRANSFERASE"/>
    <property type="match status" value="1"/>
</dbReference>
<dbReference type="InterPro" id="IPR028564">
    <property type="entry name" value="MT_TRM10-typ"/>
</dbReference>
<sequence length="402" mass="46793">MFAAVRISVVGFHNKVRLLADQIGTISRASAINTSSQTRSMGSEISQNNASEKLQKKTIEDNFHGLHTDREPVSYQVNDFKQLIRNKNDAKRIHLILLECQALFETTSRIPPVIEEKHMIELMQLHCQVQRSHYFKYMFITQMRRKNKQIDKKMHRLESELKLKPPLQGSILYHCNDPLQHVFYNWRLASAASLGQKLVLDCSFEHEMTPRQFSSFRTQLRFTYNYNKISRDPFDLILSDIPKGGLLDNEIGKIFPHINKSNCLITKSYENFLRICPNKRIIYLSPNSEKVITKWDADAVFVIGGIVDTSRSKRLSITKAKQMQVEHFKLPIGHYISQFSLNSSQTLAIHVVADILLTIKETNDWKKAFSKVPTRFKNNIEKIRALHEVKNKTHLKPKFREW</sequence>
<dbReference type="GO" id="GO:0005739">
    <property type="term" value="C:mitochondrion"/>
    <property type="evidence" value="ECO:0007669"/>
    <property type="project" value="TreeGrafter"/>
</dbReference>
<evidence type="ECO:0000313" key="5">
    <source>
        <dbReference type="EnsemblMetazoa" id="XP_022665106"/>
    </source>
</evidence>
<dbReference type="GO" id="GO:0000049">
    <property type="term" value="F:tRNA binding"/>
    <property type="evidence" value="ECO:0007669"/>
    <property type="project" value="TreeGrafter"/>
</dbReference>
<evidence type="ECO:0000256" key="1">
    <source>
        <dbReference type="ARBA" id="ARBA00022603"/>
    </source>
</evidence>
<keyword evidence="2" id="KW-0808">Transferase</keyword>